<dbReference type="InterPro" id="IPR003399">
    <property type="entry name" value="Mce/MlaD"/>
</dbReference>
<accession>A0A4R2IN64</accession>
<keyword evidence="1" id="KW-0812">Transmembrane</keyword>
<organism evidence="4 5">
    <name type="scientific">Actinocrispum wychmicini</name>
    <dbReference type="NCBI Taxonomy" id="1213861"/>
    <lineage>
        <taxon>Bacteria</taxon>
        <taxon>Bacillati</taxon>
        <taxon>Actinomycetota</taxon>
        <taxon>Actinomycetes</taxon>
        <taxon>Pseudonocardiales</taxon>
        <taxon>Pseudonocardiaceae</taxon>
        <taxon>Actinocrispum</taxon>
    </lineage>
</organism>
<feature type="domain" description="Mammalian cell entry C-terminal" evidence="3">
    <location>
        <begin position="125"/>
        <end position="342"/>
    </location>
</feature>
<dbReference type="RefSeq" id="WP_132125954.1">
    <property type="nucleotide sequence ID" value="NZ_SLWS01000019.1"/>
</dbReference>
<evidence type="ECO:0000256" key="1">
    <source>
        <dbReference type="SAM" id="Phobius"/>
    </source>
</evidence>
<evidence type="ECO:0000313" key="5">
    <source>
        <dbReference type="Proteomes" id="UP000295680"/>
    </source>
</evidence>
<reference evidence="4 5" key="1">
    <citation type="submission" date="2019-03" db="EMBL/GenBank/DDBJ databases">
        <title>Genomic Encyclopedia of Type Strains, Phase IV (KMG-IV): sequencing the most valuable type-strain genomes for metagenomic binning, comparative biology and taxonomic classification.</title>
        <authorList>
            <person name="Goeker M."/>
        </authorList>
    </citation>
    <scope>NUCLEOTIDE SEQUENCE [LARGE SCALE GENOMIC DNA]</scope>
    <source>
        <strain evidence="4 5">DSM 45934</strain>
    </source>
</reference>
<keyword evidence="5" id="KW-1185">Reference proteome</keyword>
<gene>
    <name evidence="4" type="ORF">EV192_11982</name>
</gene>
<dbReference type="GO" id="GO:0051701">
    <property type="term" value="P:biological process involved in interaction with host"/>
    <property type="evidence" value="ECO:0007669"/>
    <property type="project" value="TreeGrafter"/>
</dbReference>
<evidence type="ECO:0000259" key="3">
    <source>
        <dbReference type="Pfam" id="PF11887"/>
    </source>
</evidence>
<evidence type="ECO:0000259" key="2">
    <source>
        <dbReference type="Pfam" id="PF02470"/>
    </source>
</evidence>
<feature type="domain" description="Mce/MlaD" evidence="2">
    <location>
        <begin position="42"/>
        <end position="118"/>
    </location>
</feature>
<keyword evidence="1" id="KW-1133">Transmembrane helix</keyword>
<dbReference type="OrthoDB" id="3460188at2"/>
<dbReference type="Proteomes" id="UP000295680">
    <property type="component" value="Unassembled WGS sequence"/>
</dbReference>
<dbReference type="Pfam" id="PF11887">
    <property type="entry name" value="Mce4_CUP1"/>
    <property type="match status" value="1"/>
</dbReference>
<proteinExistence type="predicted"/>
<dbReference type="NCBIfam" id="TIGR00996">
    <property type="entry name" value="Mtu_fam_mce"/>
    <property type="match status" value="1"/>
</dbReference>
<protein>
    <submittedName>
        <fullName evidence="4">Phospholipid/cholesterol/gamma-HCH transport system substrate-binding protein</fullName>
    </submittedName>
</protein>
<dbReference type="InterPro" id="IPR052336">
    <property type="entry name" value="MlaD_Phospholipid_Transporter"/>
</dbReference>
<dbReference type="PANTHER" id="PTHR33371">
    <property type="entry name" value="INTERMEMBRANE PHOSPHOLIPID TRANSPORT SYSTEM BINDING PROTEIN MLAD-RELATED"/>
    <property type="match status" value="1"/>
</dbReference>
<keyword evidence="1" id="KW-0472">Membrane</keyword>
<dbReference type="InterPro" id="IPR024516">
    <property type="entry name" value="Mce_C"/>
</dbReference>
<name>A0A4R2IN64_9PSEU</name>
<dbReference type="GO" id="GO:0005576">
    <property type="term" value="C:extracellular region"/>
    <property type="evidence" value="ECO:0007669"/>
    <property type="project" value="TreeGrafter"/>
</dbReference>
<dbReference type="EMBL" id="SLWS01000019">
    <property type="protein sequence ID" value="TCO46503.1"/>
    <property type="molecule type" value="Genomic_DNA"/>
</dbReference>
<dbReference type="PANTHER" id="PTHR33371:SF19">
    <property type="entry name" value="MCE-FAMILY PROTEIN MCE4A"/>
    <property type="match status" value="1"/>
</dbReference>
<dbReference type="Pfam" id="PF02470">
    <property type="entry name" value="MlaD"/>
    <property type="match status" value="1"/>
</dbReference>
<comment type="caution">
    <text evidence="4">The sequence shown here is derived from an EMBL/GenBank/DDBJ whole genome shotgun (WGS) entry which is preliminary data.</text>
</comment>
<dbReference type="AlphaFoldDB" id="A0A4R2IN64"/>
<feature type="transmembrane region" description="Helical" evidence="1">
    <location>
        <begin position="12"/>
        <end position="37"/>
    </location>
</feature>
<sequence length="420" mass="44919">MSSEERYHTTGMRLLGLVYVVVVAVFLGLTVAIYAGAFSNDPEVTLRSDHIGNQMQPDADVKLRGITVGSVRSIVSDGGNAKLVLAMNPDTLDRIPKNVSASLLPKTLFGERYVNLIMPEHPSGKLGGGDEIRQDRSASTVEMERVLNDLLPLLRAVQPEKLAEMLNSLATALQGRGKPLGDTLTQIGQYVGDLNPQLPQIKEDISRFASVADTYGRAAPDFIQALNDFTVTSKTIVDQRNALLTLYKAVSSASTDLATFLRGNEKTIISLSDTSKGTLQLLAKYAPEYACLLNAVAGFKERVDRAFGRDGPGLSVDLQVVHARDKYVPGKDNPKYTYTQGPRCFGFDAPAFTPVNIAGTATSGGAATSVAPGPLANSPAEREMIATMLAPALNVAPSDVPAWSSLLVGPLYRGKEVTVK</sequence>
<evidence type="ECO:0000313" key="4">
    <source>
        <dbReference type="EMBL" id="TCO46503.1"/>
    </source>
</evidence>
<dbReference type="InterPro" id="IPR005693">
    <property type="entry name" value="Mce"/>
</dbReference>